<organism evidence="2 3">
    <name type="scientific">Pseudomonas fluorescens</name>
    <dbReference type="NCBI Taxonomy" id="294"/>
    <lineage>
        <taxon>Bacteria</taxon>
        <taxon>Pseudomonadati</taxon>
        <taxon>Pseudomonadota</taxon>
        <taxon>Gammaproteobacteria</taxon>
        <taxon>Pseudomonadales</taxon>
        <taxon>Pseudomonadaceae</taxon>
        <taxon>Pseudomonas</taxon>
    </lineage>
</organism>
<feature type="domain" description="Cysteine-rich CPCC" evidence="1">
    <location>
        <begin position="112"/>
        <end position="163"/>
    </location>
</feature>
<dbReference type="InterPro" id="IPR025983">
    <property type="entry name" value="Cys_rich_CPCC"/>
</dbReference>
<dbReference type="Proteomes" id="UP000377224">
    <property type="component" value="Unassembled WGS sequence"/>
</dbReference>
<sequence>MNIIDRSEAIEKIATNTLNSLSHEERESQLLNWWSIDESNPDFFSLSETLQQTILANDDLPYDIQDSKYNELILLALRSAYKGVTNSFLSRELNSLNIGKYETHGKVELLEACPCCGYRTLPSLANYEVCDLCSWEDDGTSELENYSPPNHMTLREAKKKFSKKTEDLPLDKWINSKTQAL</sequence>
<reference evidence="2 3" key="1">
    <citation type="submission" date="2019-09" db="EMBL/GenBank/DDBJ databases">
        <authorList>
            <person name="Chandra G."/>
            <person name="Truman W A."/>
        </authorList>
    </citation>
    <scope>NUCLEOTIDE SEQUENCE [LARGE SCALE GENOMIC DNA]</scope>
    <source>
        <strain evidence="2">PS896</strain>
    </source>
</reference>
<gene>
    <name evidence="2" type="ORF">PS896_00362</name>
</gene>
<evidence type="ECO:0000313" key="2">
    <source>
        <dbReference type="EMBL" id="VVO52438.1"/>
    </source>
</evidence>
<evidence type="ECO:0000259" key="1">
    <source>
        <dbReference type="Pfam" id="PF14206"/>
    </source>
</evidence>
<dbReference type="EMBL" id="CABVIN010000001">
    <property type="protein sequence ID" value="VVO52438.1"/>
    <property type="molecule type" value="Genomic_DNA"/>
</dbReference>
<name>A0A5E7GLC1_PSEFL</name>
<evidence type="ECO:0000313" key="3">
    <source>
        <dbReference type="Proteomes" id="UP000377224"/>
    </source>
</evidence>
<dbReference type="AlphaFoldDB" id="A0A5E7GLC1"/>
<dbReference type="RefSeq" id="WP_150646941.1">
    <property type="nucleotide sequence ID" value="NZ_CABVIN010000001.1"/>
</dbReference>
<proteinExistence type="predicted"/>
<protein>
    <recommendedName>
        <fullName evidence="1">Cysteine-rich CPCC domain-containing protein</fullName>
    </recommendedName>
</protein>
<dbReference type="Pfam" id="PF14206">
    <property type="entry name" value="Cys_rich_CPCC"/>
    <property type="match status" value="1"/>
</dbReference>
<accession>A0A5E7GLC1</accession>